<keyword evidence="1" id="KW-1133">Transmembrane helix</keyword>
<keyword evidence="1" id="KW-0472">Membrane</keyword>
<feature type="transmembrane region" description="Helical" evidence="1">
    <location>
        <begin position="79"/>
        <end position="97"/>
    </location>
</feature>
<evidence type="ECO:0000313" key="3">
    <source>
        <dbReference type="Proteomes" id="UP000032361"/>
    </source>
</evidence>
<dbReference type="AlphaFoldDB" id="A0A0D7W652"/>
<evidence type="ECO:0008006" key="4">
    <source>
        <dbReference type="Google" id="ProtNLM"/>
    </source>
</evidence>
<feature type="transmembrane region" description="Helical" evidence="1">
    <location>
        <begin position="175"/>
        <end position="193"/>
    </location>
</feature>
<dbReference type="SUPFAM" id="SSF55874">
    <property type="entry name" value="ATPase domain of HSP90 chaperone/DNA topoisomerase II/histidine kinase"/>
    <property type="match status" value="1"/>
</dbReference>
<name>A0A0D7W652_9FLAO</name>
<dbReference type="InterPro" id="IPR036890">
    <property type="entry name" value="HATPase_C_sf"/>
</dbReference>
<feature type="transmembrane region" description="Helical" evidence="1">
    <location>
        <begin position="214"/>
        <end position="234"/>
    </location>
</feature>
<feature type="transmembrane region" description="Helical" evidence="1">
    <location>
        <begin position="240"/>
        <end position="261"/>
    </location>
</feature>
<proteinExistence type="predicted"/>
<dbReference type="Proteomes" id="UP000032361">
    <property type="component" value="Unassembled WGS sequence"/>
</dbReference>
<keyword evidence="1" id="KW-0812">Transmembrane</keyword>
<reference evidence="2 3" key="1">
    <citation type="journal article" date="2015" name="Antonie Van Leeuwenhoek">
        <title>Tamlana nanhaiensis sp. nov., isolated from surface seawater collected from the South China Sea.</title>
        <authorList>
            <person name="Liu X."/>
            <person name="Lai Q."/>
            <person name="Du Y."/>
            <person name="Li G."/>
            <person name="Sun F."/>
            <person name="Shao Z."/>
        </authorList>
    </citation>
    <scope>NUCLEOTIDE SEQUENCE [LARGE SCALE GENOMIC DNA]</scope>
    <source>
        <strain evidence="2 3">FHC16</strain>
    </source>
</reference>
<feature type="transmembrane region" description="Helical" evidence="1">
    <location>
        <begin position="133"/>
        <end position="155"/>
    </location>
</feature>
<comment type="caution">
    <text evidence="2">The sequence shown here is derived from an EMBL/GenBank/DDBJ whole genome shotgun (WGS) entry which is preliminary data.</text>
</comment>
<keyword evidence="3" id="KW-1185">Reference proteome</keyword>
<gene>
    <name evidence="2" type="ORF">PK35_02150</name>
</gene>
<organism evidence="2 3">
    <name type="scientific">Neotamlana nanhaiensis</name>
    <dbReference type="NCBI Taxonomy" id="1382798"/>
    <lineage>
        <taxon>Bacteria</taxon>
        <taxon>Pseudomonadati</taxon>
        <taxon>Bacteroidota</taxon>
        <taxon>Flavobacteriia</taxon>
        <taxon>Flavobacteriales</taxon>
        <taxon>Flavobacteriaceae</taxon>
        <taxon>Neotamlana</taxon>
    </lineage>
</organism>
<evidence type="ECO:0000313" key="2">
    <source>
        <dbReference type="EMBL" id="KJD34605.1"/>
    </source>
</evidence>
<protein>
    <recommendedName>
        <fullName evidence="4">Histidine kinase domain-containing protein</fullName>
    </recommendedName>
</protein>
<sequence>MYLTTTKHFRHKTFFAYKFTIFVTIVLAVLNLYSWFTNHINNFFTGYIINANATMKPVTSVSFLILTVPFFLKKTPTKVFLILGFIIQILQLIGIGLKIELTGIYSFSSVATIFMFCLAYLSAFFINISAIKNYFITTTSLLYLISSFAIFFYLLNKNSVSSFFGFESLSWNTSILFFINSIALFEVVLMENVQQYNFKITPYKKTHPYQYFPYFFLLPILVIMAISTIIYYNVISKTLGVYIIFLFLNVLILFSIFLYTFRFIDFFKVISQKSKELYNANKTLNKVNNEIQEKNLYLEDFATITSHNLREPIIALKELQNYYKESFKNGKLNLREVEQMYQSNVTNLNYGLNLLINYHDFIKNLNNKTLDNISFSKSLKKTLKSLEYLKPTNTTLNFKLNADIKLPEAHINNIFNNLLTSSYMYNVEENELKIDITTYLTRKYFNIIYRDNSTKLNQQTTNLIIDNTSEKLKNYNNDRSNNSYGLYFLKLYIKKLNGKIDLFNNSNKGNLIRIKLNHE</sequence>
<evidence type="ECO:0000256" key="1">
    <source>
        <dbReference type="SAM" id="Phobius"/>
    </source>
</evidence>
<feature type="transmembrane region" description="Helical" evidence="1">
    <location>
        <begin position="15"/>
        <end position="36"/>
    </location>
</feature>
<dbReference type="Gene3D" id="3.30.565.10">
    <property type="entry name" value="Histidine kinase-like ATPase, C-terminal domain"/>
    <property type="match status" value="1"/>
</dbReference>
<dbReference type="PATRIC" id="fig|1382798.3.peg.434"/>
<accession>A0A0D7W652</accession>
<dbReference type="STRING" id="1382798.PK35_02150"/>
<feature type="transmembrane region" description="Helical" evidence="1">
    <location>
        <begin position="103"/>
        <end position="126"/>
    </location>
</feature>
<dbReference type="EMBL" id="JTDV01000001">
    <property type="protein sequence ID" value="KJD34605.1"/>
    <property type="molecule type" value="Genomic_DNA"/>
</dbReference>